<name>A0A4Y2E101_ARAVE</name>
<organism evidence="1 2">
    <name type="scientific">Araneus ventricosus</name>
    <name type="common">Orbweaver spider</name>
    <name type="synonym">Epeira ventricosa</name>
    <dbReference type="NCBI Taxonomy" id="182803"/>
    <lineage>
        <taxon>Eukaryota</taxon>
        <taxon>Metazoa</taxon>
        <taxon>Ecdysozoa</taxon>
        <taxon>Arthropoda</taxon>
        <taxon>Chelicerata</taxon>
        <taxon>Arachnida</taxon>
        <taxon>Araneae</taxon>
        <taxon>Araneomorphae</taxon>
        <taxon>Entelegynae</taxon>
        <taxon>Araneoidea</taxon>
        <taxon>Araneidae</taxon>
        <taxon>Araneus</taxon>
    </lineage>
</organism>
<gene>
    <name evidence="1" type="ORF">AVEN_121137_1</name>
</gene>
<proteinExistence type="predicted"/>
<evidence type="ECO:0000313" key="2">
    <source>
        <dbReference type="Proteomes" id="UP000499080"/>
    </source>
</evidence>
<keyword evidence="2" id="KW-1185">Reference proteome</keyword>
<protein>
    <submittedName>
        <fullName evidence="1">Uncharacterized protein</fullName>
    </submittedName>
</protein>
<sequence length="91" mass="10327">MCAEFKLKARNQSVTVQEEHFLANGRNKNRFIQLTQKMTAKGIETSVAAGDADTYIVRCGLEKATFHHIVAIKRARRRPSRTTDCFGTTRK</sequence>
<accession>A0A4Y2E101</accession>
<dbReference type="Proteomes" id="UP000499080">
    <property type="component" value="Unassembled WGS sequence"/>
</dbReference>
<dbReference type="EMBL" id="BGPR01000478">
    <property type="protein sequence ID" value="GBM22317.1"/>
    <property type="molecule type" value="Genomic_DNA"/>
</dbReference>
<dbReference type="AlphaFoldDB" id="A0A4Y2E101"/>
<comment type="caution">
    <text evidence="1">The sequence shown here is derived from an EMBL/GenBank/DDBJ whole genome shotgun (WGS) entry which is preliminary data.</text>
</comment>
<reference evidence="1 2" key="1">
    <citation type="journal article" date="2019" name="Sci. Rep.">
        <title>Orb-weaving spider Araneus ventricosus genome elucidates the spidroin gene catalogue.</title>
        <authorList>
            <person name="Kono N."/>
            <person name="Nakamura H."/>
            <person name="Ohtoshi R."/>
            <person name="Moran D.A.P."/>
            <person name="Shinohara A."/>
            <person name="Yoshida Y."/>
            <person name="Fujiwara M."/>
            <person name="Mori M."/>
            <person name="Tomita M."/>
            <person name="Arakawa K."/>
        </authorList>
    </citation>
    <scope>NUCLEOTIDE SEQUENCE [LARGE SCALE GENOMIC DNA]</scope>
</reference>
<evidence type="ECO:0000313" key="1">
    <source>
        <dbReference type="EMBL" id="GBM22317.1"/>
    </source>
</evidence>